<dbReference type="PANTHER" id="PTHR42770">
    <property type="entry name" value="AMINO ACID TRANSPORTER-RELATED"/>
    <property type="match status" value="1"/>
</dbReference>
<dbReference type="PANTHER" id="PTHR42770:SF16">
    <property type="entry name" value="AMINO ACID PERMEASE"/>
    <property type="match status" value="1"/>
</dbReference>
<sequence>MSLRRGSTSPIPGELDASDKLSAWSIAGRVIAAATPLTVVAGVDPVGIAVTGNNFPLVFLLIALVYGLFSNGYLAAARVCDEESQDASSGFYALIRNGLGRTVGVGAGWLAVVAYTALTLGLYGLIGSVLSTPLSDLFGIALPWQAVAIAAAALVGWLGLLKFKTPTQVLVVLVTCEVAMIGAATVANWLHPATGTRPLDALDPHQLTVGTPVIAAQLALAVLGYIGTELTVVHADHARGRHSGVARATITVLAILTVLYVLTPAGLSVTLGIDGVVTAAQTDPAGLFVRTAEANLGPQFAAILQILFATSVLAGAISFHGTTSLYCVRLARDSAAPAILERTGTKHGSPTAASVAQTILALAAIAAVWVTGADPVQVLFYLGGTSGAVAILALLSFTALSTVIILRRHHRTAESRIVAAAAGLGPAIDDDRTASPARRVWRVVAALAATLLIGALTVTVMIKLDTLLGVAPDSPAPTIMRVSYLVVFLAGVGWNLWHRPPPAARATSGSEATR</sequence>
<dbReference type="InterPro" id="IPR050367">
    <property type="entry name" value="APC_superfamily"/>
</dbReference>
<feature type="transmembrane region" description="Helical" evidence="5">
    <location>
        <begin position="352"/>
        <end position="372"/>
    </location>
</feature>
<feature type="transmembrane region" description="Helical" evidence="5">
    <location>
        <begin position="170"/>
        <end position="190"/>
    </location>
</feature>
<gene>
    <name evidence="6" type="ORF">AA23TX_07574</name>
</gene>
<evidence type="ECO:0000256" key="3">
    <source>
        <dbReference type="ARBA" id="ARBA00022989"/>
    </source>
</evidence>
<evidence type="ECO:0000256" key="1">
    <source>
        <dbReference type="ARBA" id="ARBA00004141"/>
    </source>
</evidence>
<protein>
    <recommendedName>
        <fullName evidence="8">APC family permease</fullName>
    </recommendedName>
</protein>
<proteinExistence type="predicted"/>
<feature type="transmembrane region" description="Helical" evidence="5">
    <location>
        <begin position="210"/>
        <end position="232"/>
    </location>
</feature>
<reference evidence="6 7" key="1">
    <citation type="submission" date="2019-09" db="EMBL/GenBank/DDBJ databases">
        <authorList>
            <person name="Leyn A S."/>
        </authorList>
    </citation>
    <scope>NUCLEOTIDE SEQUENCE [LARGE SCALE GENOMIC DNA]</scope>
    <source>
        <strain evidence="6">AA231_1</strain>
    </source>
</reference>
<dbReference type="EMBL" id="CABVGP010000003">
    <property type="protein sequence ID" value="VVJ22657.1"/>
    <property type="molecule type" value="Genomic_DNA"/>
</dbReference>
<accession>A0A6I8M1A3</accession>
<evidence type="ECO:0000313" key="7">
    <source>
        <dbReference type="Proteomes" id="UP000399805"/>
    </source>
</evidence>
<comment type="subcellular location">
    <subcellularLocation>
        <location evidence="1">Membrane</location>
        <topology evidence="1">Multi-pass membrane protein</topology>
    </subcellularLocation>
</comment>
<feature type="transmembrane region" description="Helical" evidence="5">
    <location>
        <begin position="55"/>
        <end position="77"/>
    </location>
</feature>
<feature type="transmembrane region" description="Helical" evidence="5">
    <location>
        <begin position="478"/>
        <end position="497"/>
    </location>
</feature>
<evidence type="ECO:0000256" key="5">
    <source>
        <dbReference type="SAM" id="Phobius"/>
    </source>
</evidence>
<evidence type="ECO:0000256" key="4">
    <source>
        <dbReference type="ARBA" id="ARBA00023136"/>
    </source>
</evidence>
<evidence type="ECO:0008006" key="8">
    <source>
        <dbReference type="Google" id="ProtNLM"/>
    </source>
</evidence>
<feature type="transmembrane region" description="Helical" evidence="5">
    <location>
        <begin position="21"/>
        <end position="43"/>
    </location>
</feature>
<keyword evidence="2 5" id="KW-0812">Transmembrane</keyword>
<dbReference type="AlphaFoldDB" id="A0A6I8M1A3"/>
<evidence type="ECO:0000256" key="2">
    <source>
        <dbReference type="ARBA" id="ARBA00022692"/>
    </source>
</evidence>
<dbReference type="GO" id="GO:0016020">
    <property type="term" value="C:membrane"/>
    <property type="evidence" value="ECO:0007669"/>
    <property type="project" value="UniProtKB-SubCell"/>
</dbReference>
<keyword evidence="4 5" id="KW-0472">Membrane</keyword>
<keyword evidence="3 5" id="KW-1133">Transmembrane helix</keyword>
<keyword evidence="7" id="KW-1185">Reference proteome</keyword>
<feature type="transmembrane region" description="Helical" evidence="5">
    <location>
        <begin position="244"/>
        <end position="262"/>
    </location>
</feature>
<feature type="transmembrane region" description="Helical" evidence="5">
    <location>
        <begin position="300"/>
        <end position="319"/>
    </location>
</feature>
<feature type="transmembrane region" description="Helical" evidence="5">
    <location>
        <begin position="440"/>
        <end position="462"/>
    </location>
</feature>
<feature type="transmembrane region" description="Helical" evidence="5">
    <location>
        <begin position="98"/>
        <end position="126"/>
    </location>
</feature>
<organism evidence="6 7">
    <name type="scientific">Amycolatopsis camponoti</name>
    <dbReference type="NCBI Taxonomy" id="2606593"/>
    <lineage>
        <taxon>Bacteria</taxon>
        <taxon>Bacillati</taxon>
        <taxon>Actinomycetota</taxon>
        <taxon>Actinomycetes</taxon>
        <taxon>Pseudonocardiales</taxon>
        <taxon>Pseudonocardiaceae</taxon>
        <taxon>Amycolatopsis</taxon>
    </lineage>
</organism>
<evidence type="ECO:0000313" key="6">
    <source>
        <dbReference type="EMBL" id="VVJ22657.1"/>
    </source>
</evidence>
<feature type="transmembrane region" description="Helical" evidence="5">
    <location>
        <begin position="138"/>
        <end position="158"/>
    </location>
</feature>
<name>A0A6I8M1A3_9PSEU</name>
<dbReference type="Proteomes" id="UP000399805">
    <property type="component" value="Unassembled WGS sequence"/>
</dbReference>
<feature type="transmembrane region" description="Helical" evidence="5">
    <location>
        <begin position="378"/>
        <end position="406"/>
    </location>
</feature>
<dbReference type="Gene3D" id="1.20.1740.10">
    <property type="entry name" value="Amino acid/polyamine transporter I"/>
    <property type="match status" value="1"/>
</dbReference>
<dbReference type="RefSeq" id="WP_155547627.1">
    <property type="nucleotide sequence ID" value="NZ_CABVGP010000003.1"/>
</dbReference>